<dbReference type="NCBIfam" id="TIGR01887">
    <property type="entry name" value="dipeptidaselike"/>
    <property type="match status" value="1"/>
</dbReference>
<dbReference type="EC" id="3.4.13.-" evidence="9"/>
<organism evidence="9 10">
    <name type="scientific">Evansella alkalicola</name>
    <dbReference type="NCBI Taxonomy" id="745819"/>
    <lineage>
        <taxon>Bacteria</taxon>
        <taxon>Bacillati</taxon>
        <taxon>Bacillota</taxon>
        <taxon>Bacilli</taxon>
        <taxon>Bacillales</taxon>
        <taxon>Bacillaceae</taxon>
        <taxon>Evansella</taxon>
    </lineage>
</organism>
<dbReference type="PANTHER" id="PTHR43808">
    <property type="entry name" value="ACETYLORNITHINE DEACETYLASE"/>
    <property type="match status" value="1"/>
</dbReference>
<evidence type="ECO:0000313" key="9">
    <source>
        <dbReference type="EMBL" id="MBU9720889.1"/>
    </source>
</evidence>
<comment type="cofactor">
    <cofactor evidence="1">
        <name>Zn(2+)</name>
        <dbReference type="ChEBI" id="CHEBI:29105"/>
    </cofactor>
</comment>
<evidence type="ECO:0000256" key="6">
    <source>
        <dbReference type="ARBA" id="ARBA00022833"/>
    </source>
</evidence>
<evidence type="ECO:0000256" key="4">
    <source>
        <dbReference type="ARBA" id="ARBA00022723"/>
    </source>
</evidence>
<dbReference type="EMBL" id="JAHQCR010000023">
    <property type="protein sequence ID" value="MBU9720889.1"/>
    <property type="molecule type" value="Genomic_DNA"/>
</dbReference>
<evidence type="ECO:0000256" key="3">
    <source>
        <dbReference type="ARBA" id="ARBA00022670"/>
    </source>
</evidence>
<dbReference type="PANTHER" id="PTHR43808:SF31">
    <property type="entry name" value="N-ACETYL-L-CITRULLINE DEACETYLASE"/>
    <property type="match status" value="1"/>
</dbReference>
<keyword evidence="8" id="KW-0482">Metalloprotease</keyword>
<evidence type="ECO:0000256" key="7">
    <source>
        <dbReference type="ARBA" id="ARBA00022997"/>
    </source>
</evidence>
<keyword evidence="10" id="KW-1185">Reference proteome</keyword>
<dbReference type="NCBIfam" id="NF005591">
    <property type="entry name" value="PRK07318.1"/>
    <property type="match status" value="1"/>
</dbReference>
<keyword evidence="4" id="KW-0479">Metal-binding</keyword>
<evidence type="ECO:0000256" key="1">
    <source>
        <dbReference type="ARBA" id="ARBA00001947"/>
    </source>
</evidence>
<dbReference type="GO" id="GO:0016805">
    <property type="term" value="F:dipeptidase activity"/>
    <property type="evidence" value="ECO:0007669"/>
    <property type="project" value="UniProtKB-KW"/>
</dbReference>
<comment type="caution">
    <text evidence="9">The sequence shown here is derived from an EMBL/GenBank/DDBJ whole genome shotgun (WGS) entry which is preliminary data.</text>
</comment>
<keyword evidence="5 9" id="KW-0378">Hydrolase</keyword>
<dbReference type="SUPFAM" id="SSF55031">
    <property type="entry name" value="Bacterial exopeptidase dimerisation domain"/>
    <property type="match status" value="1"/>
</dbReference>
<dbReference type="InterPro" id="IPR002933">
    <property type="entry name" value="Peptidase_M20"/>
</dbReference>
<dbReference type="InterPro" id="IPR036264">
    <property type="entry name" value="Bact_exopeptidase_dim_dom"/>
</dbReference>
<evidence type="ECO:0000313" key="10">
    <source>
        <dbReference type="Proteomes" id="UP000790580"/>
    </source>
</evidence>
<dbReference type="PROSITE" id="PS00759">
    <property type="entry name" value="ARGE_DAPE_CPG2_2"/>
    <property type="match status" value="1"/>
</dbReference>
<dbReference type="SUPFAM" id="SSF53187">
    <property type="entry name" value="Zn-dependent exopeptidases"/>
    <property type="match status" value="1"/>
</dbReference>
<dbReference type="RefSeq" id="WP_088074063.1">
    <property type="nucleotide sequence ID" value="NZ_JAHQCR010000023.1"/>
</dbReference>
<dbReference type="Gene3D" id="3.30.70.360">
    <property type="match status" value="2"/>
</dbReference>
<keyword evidence="3" id="KW-0645">Protease</keyword>
<gene>
    <name evidence="9" type="primary">pepV</name>
    <name evidence="9" type="ORF">KS407_05430</name>
</gene>
<dbReference type="Pfam" id="PF01546">
    <property type="entry name" value="Peptidase_M20"/>
    <property type="match status" value="1"/>
</dbReference>
<sequence length="473" mass="51977">MNFYQEVLKRKDDLLSDLTDLLKIESTKDPDTKSEENPMGVNVAKALAHMLDLSTQQGFSTKNYKGYYGYAELEGATPSNEDEHIAVLTHIDVVPATGKWTSPPFEPEIRDGKLYARGAIDDKGPTMAAFYAVKLLKELNLPLKRNVRIIFGTDEESGMSCLKTYREIERGPVGGFAPDAMFPIIHAEKGQMHVKCELTTDHIEAGQAPAEFTLLSFHGGTRPNMVPETAKAIILGDLGDVGEKFEGYVKENGLTGDITSSNDSHTLTLNGISSHSMEPFKGVNAGCKLANFLLGLSLDKRAEKYLALIDQGFHEDHFGKNIGIDHEDDITGPLTVNPAIFHYEKGGKGFVQLNLRYPVSAKAENIENGIGKFLNEYEYVIGEVRNKNPHHVDGDAPMIKALQQAYEEETGQEATLLSSGGNTYASLLPNCVAYGAVFPGKVMTAHQKDEYMEIDDLLKATAIYARALYYLAS</sequence>
<evidence type="ECO:0000256" key="5">
    <source>
        <dbReference type="ARBA" id="ARBA00022801"/>
    </source>
</evidence>
<keyword evidence="6" id="KW-0862">Zinc</keyword>
<evidence type="ECO:0000256" key="8">
    <source>
        <dbReference type="ARBA" id="ARBA00023049"/>
    </source>
</evidence>
<evidence type="ECO:0000256" key="2">
    <source>
        <dbReference type="ARBA" id="ARBA00006247"/>
    </source>
</evidence>
<reference evidence="9 10" key="1">
    <citation type="submission" date="2021-06" db="EMBL/GenBank/DDBJ databases">
        <title>Bacillus sp. RD4P76, an endophyte from a halophyte.</title>
        <authorList>
            <person name="Sun J.-Q."/>
        </authorList>
    </citation>
    <scope>NUCLEOTIDE SEQUENCE [LARGE SCALE GENOMIC DNA]</scope>
    <source>
        <strain evidence="9 10">JCM 17098</strain>
    </source>
</reference>
<dbReference type="Proteomes" id="UP000790580">
    <property type="component" value="Unassembled WGS sequence"/>
</dbReference>
<name>A0ABS6JQR7_9BACI</name>
<dbReference type="InterPro" id="IPR001261">
    <property type="entry name" value="ArgE/DapE_CS"/>
</dbReference>
<comment type="similarity">
    <text evidence="2">Belongs to the peptidase M20A family.</text>
</comment>
<dbReference type="InterPro" id="IPR010964">
    <property type="entry name" value="M20A_pepV-rel"/>
</dbReference>
<proteinExistence type="inferred from homology"/>
<dbReference type="InterPro" id="IPR050072">
    <property type="entry name" value="Peptidase_M20A"/>
</dbReference>
<accession>A0ABS6JQR7</accession>
<protein>
    <submittedName>
        <fullName evidence="9">Dipeptidase PepV</fullName>
        <ecNumber evidence="9">3.4.13.-</ecNumber>
    </submittedName>
</protein>
<keyword evidence="7 9" id="KW-0224">Dipeptidase</keyword>
<dbReference type="Gene3D" id="3.40.630.10">
    <property type="entry name" value="Zn peptidases"/>
    <property type="match status" value="1"/>
</dbReference>